<reference evidence="11" key="1">
    <citation type="submission" date="2020-08" db="EMBL/GenBank/DDBJ databases">
        <title>Genome public.</title>
        <authorList>
            <person name="Liu C."/>
            <person name="Sun Q."/>
        </authorList>
    </citation>
    <scope>NUCLEOTIDE SEQUENCE</scope>
    <source>
        <strain evidence="11">NSJ-33</strain>
    </source>
</reference>
<dbReference type="PROSITE" id="PS00198">
    <property type="entry name" value="4FE4S_FER_1"/>
    <property type="match status" value="1"/>
</dbReference>
<feature type="binding site" evidence="8">
    <location>
        <position position="401"/>
    </location>
    <ligand>
        <name>[4Fe-4S] cluster</name>
        <dbReference type="ChEBI" id="CHEBI:49883"/>
        <label>1</label>
    </ligand>
</feature>
<dbReference type="InterPro" id="IPR017896">
    <property type="entry name" value="4Fe4S_Fe-S-bd"/>
</dbReference>
<dbReference type="PANTHER" id="PTHR43034:SF2">
    <property type="entry name" value="ION-TRANSLOCATING OXIDOREDUCTASE COMPLEX SUBUNIT C"/>
    <property type="match status" value="1"/>
</dbReference>
<comment type="similarity">
    <text evidence="8">Belongs to the 4Fe4S bacterial-type ferredoxin family. RnfC subfamily.</text>
</comment>
<organism evidence="11 12">
    <name type="scientific">Fumia xinanensis</name>
    <dbReference type="NCBI Taxonomy" id="2763659"/>
    <lineage>
        <taxon>Bacteria</taxon>
        <taxon>Bacillati</taxon>
        <taxon>Bacillota</taxon>
        <taxon>Clostridia</taxon>
        <taxon>Eubacteriales</taxon>
        <taxon>Oscillospiraceae</taxon>
        <taxon>Fumia</taxon>
    </lineage>
</organism>
<dbReference type="InterPro" id="IPR019554">
    <property type="entry name" value="Soluble_ligand-bd"/>
</dbReference>
<keyword evidence="8" id="KW-1278">Translocase</keyword>
<keyword evidence="12" id="KW-1185">Reference proteome</keyword>
<evidence type="ECO:0000313" key="11">
    <source>
        <dbReference type="EMBL" id="MBC8558796.1"/>
    </source>
</evidence>
<keyword evidence="8" id="KW-1003">Cell membrane</keyword>
<comment type="caution">
    <text evidence="11">The sequence shown here is derived from an EMBL/GenBank/DDBJ whole genome shotgun (WGS) entry which is preliminary data.</text>
</comment>
<dbReference type="NCBIfam" id="TIGR01945">
    <property type="entry name" value="rnfC"/>
    <property type="match status" value="1"/>
</dbReference>
<keyword evidence="5 8" id="KW-0249">Electron transport</keyword>
<evidence type="ECO:0000256" key="4">
    <source>
        <dbReference type="ARBA" id="ARBA00022737"/>
    </source>
</evidence>
<dbReference type="AlphaFoldDB" id="A0A926I6F4"/>
<dbReference type="GO" id="GO:0009055">
    <property type="term" value="F:electron transfer activity"/>
    <property type="evidence" value="ECO:0007669"/>
    <property type="project" value="InterPro"/>
</dbReference>
<dbReference type="EC" id="7.-.-.-" evidence="8"/>
<feature type="compositionally biased region" description="Polar residues" evidence="9">
    <location>
        <begin position="356"/>
        <end position="369"/>
    </location>
</feature>
<gene>
    <name evidence="8" type="primary">rnfC</name>
    <name evidence="11" type="ORF">H8710_01805</name>
</gene>
<evidence type="ECO:0000256" key="9">
    <source>
        <dbReference type="SAM" id="MobiDB-lite"/>
    </source>
</evidence>
<dbReference type="Pfam" id="PF01512">
    <property type="entry name" value="Complex1_51K"/>
    <property type="match status" value="1"/>
</dbReference>
<feature type="domain" description="4Fe-4S ferredoxin-type" evidence="10">
    <location>
        <begin position="425"/>
        <end position="455"/>
    </location>
</feature>
<dbReference type="PROSITE" id="PS51379">
    <property type="entry name" value="4FE4S_FER_2"/>
    <property type="match status" value="2"/>
</dbReference>
<feature type="binding site" evidence="8">
    <location>
        <position position="398"/>
    </location>
    <ligand>
        <name>[4Fe-4S] cluster</name>
        <dbReference type="ChEBI" id="CHEBI:49883"/>
        <label>1</label>
    </ligand>
</feature>
<dbReference type="Proteomes" id="UP000610760">
    <property type="component" value="Unassembled WGS sequence"/>
</dbReference>
<evidence type="ECO:0000256" key="7">
    <source>
        <dbReference type="ARBA" id="ARBA00023014"/>
    </source>
</evidence>
<dbReference type="SUPFAM" id="SSF142019">
    <property type="entry name" value="Nqo1 FMN-binding domain-like"/>
    <property type="match status" value="1"/>
</dbReference>
<feature type="binding site" evidence="8">
    <location>
        <position position="440"/>
    </location>
    <ligand>
        <name>[4Fe-4S] cluster</name>
        <dbReference type="ChEBI" id="CHEBI:49883"/>
        <label>2</label>
    </ligand>
</feature>
<comment type="function">
    <text evidence="8">Part of a membrane-bound complex that couples electron transfer with translocation of ions across the membrane.</text>
</comment>
<feature type="binding site" evidence="8">
    <location>
        <position position="434"/>
    </location>
    <ligand>
        <name>[4Fe-4S] cluster</name>
        <dbReference type="ChEBI" id="CHEBI:49883"/>
        <label>2</label>
    </ligand>
</feature>
<keyword evidence="8" id="KW-0472">Membrane</keyword>
<keyword evidence="4 8" id="KW-0677">Repeat</keyword>
<dbReference type="Gene3D" id="3.30.70.20">
    <property type="match status" value="1"/>
</dbReference>
<protein>
    <recommendedName>
        <fullName evidence="8">Ion-translocating oxidoreductase complex subunit C</fullName>
        <ecNumber evidence="8">7.-.-.-</ecNumber>
    </recommendedName>
    <alternativeName>
        <fullName evidence="8">Rnf electron transport complex subunit C</fullName>
    </alternativeName>
</protein>
<evidence type="ECO:0000256" key="6">
    <source>
        <dbReference type="ARBA" id="ARBA00023004"/>
    </source>
</evidence>
<dbReference type="InterPro" id="IPR026902">
    <property type="entry name" value="RnfC_N"/>
</dbReference>
<dbReference type="InterPro" id="IPR037225">
    <property type="entry name" value="Nuo51_FMN-bd_sf"/>
</dbReference>
<dbReference type="Pfam" id="PF10531">
    <property type="entry name" value="SLBB"/>
    <property type="match status" value="1"/>
</dbReference>
<dbReference type="EMBL" id="JACRSV010000001">
    <property type="protein sequence ID" value="MBC8558796.1"/>
    <property type="molecule type" value="Genomic_DNA"/>
</dbReference>
<comment type="subcellular location">
    <subcellularLocation>
        <location evidence="8">Cell membrane</location>
        <topology evidence="8">Peripheral membrane protein</topology>
    </subcellularLocation>
</comment>
<evidence type="ECO:0000256" key="2">
    <source>
        <dbReference type="ARBA" id="ARBA00022485"/>
    </source>
</evidence>
<dbReference type="Gene3D" id="3.40.50.11540">
    <property type="entry name" value="NADH-ubiquinone oxidoreductase 51kDa subunit"/>
    <property type="match status" value="1"/>
</dbReference>
<comment type="cofactor">
    <cofactor evidence="8">
        <name>[4Fe-4S] cluster</name>
        <dbReference type="ChEBI" id="CHEBI:49883"/>
    </cofactor>
    <text evidence="8">Binds 2 [4Fe-4S] clusters per subunit.</text>
</comment>
<feature type="binding site" evidence="8">
    <location>
        <position position="405"/>
    </location>
    <ligand>
        <name>[4Fe-4S] cluster</name>
        <dbReference type="ChEBI" id="CHEBI:49883"/>
        <label>2</label>
    </ligand>
</feature>
<dbReference type="SUPFAM" id="SSF46548">
    <property type="entry name" value="alpha-helical ferredoxin"/>
    <property type="match status" value="1"/>
</dbReference>
<dbReference type="GO" id="GO:0022900">
    <property type="term" value="P:electron transport chain"/>
    <property type="evidence" value="ECO:0007669"/>
    <property type="project" value="UniProtKB-UniRule"/>
</dbReference>
<dbReference type="RefSeq" id="WP_249293680.1">
    <property type="nucleotide sequence ID" value="NZ_JACRSV010000001.1"/>
</dbReference>
<feature type="region of interest" description="Disordered" evidence="9">
    <location>
        <begin position="356"/>
        <end position="379"/>
    </location>
</feature>
<dbReference type="GO" id="GO:0005886">
    <property type="term" value="C:plasma membrane"/>
    <property type="evidence" value="ECO:0007669"/>
    <property type="project" value="UniProtKB-SubCell"/>
</dbReference>
<dbReference type="GO" id="GO:0051539">
    <property type="term" value="F:4 iron, 4 sulfur cluster binding"/>
    <property type="evidence" value="ECO:0007669"/>
    <property type="project" value="UniProtKB-KW"/>
</dbReference>
<keyword evidence="2 8" id="KW-0004">4Fe-4S</keyword>
<comment type="subunit">
    <text evidence="8">The complex is composed of six subunits: RnfA, RnfB, RnfC, RnfD, RnfE and RnfG.</text>
</comment>
<evidence type="ECO:0000313" key="12">
    <source>
        <dbReference type="Proteomes" id="UP000610760"/>
    </source>
</evidence>
<dbReference type="SUPFAM" id="SSF142984">
    <property type="entry name" value="Nqo1 middle domain-like"/>
    <property type="match status" value="1"/>
</dbReference>
<dbReference type="GO" id="GO:0046872">
    <property type="term" value="F:metal ion binding"/>
    <property type="evidence" value="ECO:0007669"/>
    <property type="project" value="UniProtKB-KW"/>
</dbReference>
<feature type="binding site" evidence="8">
    <location>
        <position position="395"/>
    </location>
    <ligand>
        <name>[4Fe-4S] cluster</name>
        <dbReference type="ChEBI" id="CHEBI:49883"/>
        <label>1</label>
    </ligand>
</feature>
<evidence type="ECO:0000256" key="5">
    <source>
        <dbReference type="ARBA" id="ARBA00022982"/>
    </source>
</evidence>
<dbReference type="InterPro" id="IPR010208">
    <property type="entry name" value="Ion_transpt_RnfC/RsxC"/>
</dbReference>
<evidence type="ECO:0000259" key="10">
    <source>
        <dbReference type="PROSITE" id="PS51379"/>
    </source>
</evidence>
<evidence type="ECO:0000256" key="1">
    <source>
        <dbReference type="ARBA" id="ARBA00022448"/>
    </source>
</evidence>
<name>A0A926I6F4_9FIRM</name>
<evidence type="ECO:0000256" key="8">
    <source>
        <dbReference type="HAMAP-Rule" id="MF_00461"/>
    </source>
</evidence>
<feature type="domain" description="4Fe-4S ferredoxin-type" evidence="10">
    <location>
        <begin position="385"/>
        <end position="415"/>
    </location>
</feature>
<keyword evidence="3 8" id="KW-0479">Metal-binding</keyword>
<keyword evidence="1 8" id="KW-0813">Transport</keyword>
<keyword evidence="7 8" id="KW-0411">Iron-sulfur</keyword>
<dbReference type="Pfam" id="PF13237">
    <property type="entry name" value="Fer4_10"/>
    <property type="match status" value="1"/>
</dbReference>
<feature type="binding site" evidence="8">
    <location>
        <position position="444"/>
    </location>
    <ligand>
        <name>[4Fe-4S] cluster</name>
        <dbReference type="ChEBI" id="CHEBI:49883"/>
        <label>1</label>
    </ligand>
</feature>
<accession>A0A926I6F4</accession>
<dbReference type="PANTHER" id="PTHR43034">
    <property type="entry name" value="ION-TRANSLOCATING OXIDOREDUCTASE COMPLEX SUBUNIT C"/>
    <property type="match status" value="1"/>
</dbReference>
<dbReference type="InterPro" id="IPR017900">
    <property type="entry name" value="4Fe4S_Fe_S_CS"/>
</dbReference>
<proteinExistence type="inferred from homology"/>
<evidence type="ECO:0000256" key="3">
    <source>
        <dbReference type="ARBA" id="ARBA00022723"/>
    </source>
</evidence>
<feature type="binding site" evidence="8">
    <location>
        <position position="437"/>
    </location>
    <ligand>
        <name>[4Fe-4S] cluster</name>
        <dbReference type="ChEBI" id="CHEBI:49883"/>
        <label>2</label>
    </ligand>
</feature>
<dbReference type="InterPro" id="IPR011538">
    <property type="entry name" value="Nuo51_FMN-bd"/>
</dbReference>
<keyword evidence="6 8" id="KW-0408">Iron</keyword>
<dbReference type="Pfam" id="PF13375">
    <property type="entry name" value="RnfC_N"/>
    <property type="match status" value="1"/>
</dbReference>
<dbReference type="HAMAP" id="MF_00461">
    <property type="entry name" value="RsxC_RnfC"/>
    <property type="match status" value="1"/>
</dbReference>
<sequence length="466" mass="50637">MRNLNGIRLSHHKKSKDLATVELPLPKTVTIPMLQHMGAGCKPLVEAGDVVKVGQLIGDSDEVFSVPVHSSVAGTVTAIQDYVASSGKTEKRVVIEVAEIQETIDAKPHPVSDQKSLVEAARLSGLSGLGGAGFPTHVKLNYKDIDKVDTLVINGAECEPYITSDYREMLEAPDDIIGGVKEVMRCLKIANAYIGIEDNKPDAIKLLREKIDVDNIHVVSLKSVYPQGAEKVMIYHSTGRVIEEGEIPADKGVIVLNISTVSHLYRFIKTGMPLTHKRLTVDGNFVDKPINVRVPIGTSIDYVLDFAGVDNNKADKILMGGPMMGIAIYDVETPVIKNNNAILVLQEKDRKYKASRTVSTLSPSVTEGTDNPEDAAKGPASTVVGKELVPPTTACIRCGKCVYVCPVDLMPAALEKAYDKKNVDSLKNLKVNLCINCGCCSYICPAHRNLAQKNQLAKEMLRKMKK</sequence>